<gene>
    <name evidence="2" type="ORF">DC3_00860</name>
</gene>
<keyword evidence="3" id="KW-1185">Reference proteome</keyword>
<dbReference type="RefSeq" id="WP_146881611.1">
    <property type="nucleotide sequence ID" value="NZ_BJXB01000001.1"/>
</dbReference>
<keyword evidence="1" id="KW-1133">Transmembrane helix</keyword>
<proteinExistence type="predicted"/>
<name>A0A511MVM9_DEIC1</name>
<dbReference type="AlphaFoldDB" id="A0A511MVM9"/>
<comment type="caution">
    <text evidence="2">The sequence shown here is derived from an EMBL/GenBank/DDBJ whole genome shotgun (WGS) entry which is preliminary data.</text>
</comment>
<accession>A0A511MVM9</accession>
<organism evidence="2 3">
    <name type="scientific">Deinococcus cellulosilyticus (strain DSM 18568 / NBRC 106333 / KACC 11606 / 5516J-15)</name>
    <dbReference type="NCBI Taxonomy" id="1223518"/>
    <lineage>
        <taxon>Bacteria</taxon>
        <taxon>Thermotogati</taxon>
        <taxon>Deinococcota</taxon>
        <taxon>Deinococci</taxon>
        <taxon>Deinococcales</taxon>
        <taxon>Deinococcaceae</taxon>
        <taxon>Deinococcus</taxon>
    </lineage>
</organism>
<keyword evidence="1" id="KW-0472">Membrane</keyword>
<sequence length="147" mass="16250">MKSSPLSPLSSPFQNDPEYPLYLYGSALVHSARVPALLLWMGLNLVVLVRNFGGAALADTLVYLKVFCMLMLLACAVMIAVGVRLPTLRTQTDGYMKSDMLYTQQKNVSMQDFSRSHLAQLLGKVGTFTCLHLLVIQLCAAYQKYLG</sequence>
<feature type="transmembrane region" description="Helical" evidence="1">
    <location>
        <begin position="62"/>
        <end position="83"/>
    </location>
</feature>
<evidence type="ECO:0000313" key="3">
    <source>
        <dbReference type="Proteomes" id="UP000321306"/>
    </source>
</evidence>
<dbReference type="OrthoDB" id="9874367at2"/>
<evidence type="ECO:0000256" key="1">
    <source>
        <dbReference type="SAM" id="Phobius"/>
    </source>
</evidence>
<reference evidence="2 3" key="1">
    <citation type="submission" date="2019-07" db="EMBL/GenBank/DDBJ databases">
        <title>Whole genome shotgun sequence of Deinococcus cellulosilyticus NBRC 106333.</title>
        <authorList>
            <person name="Hosoyama A."/>
            <person name="Uohara A."/>
            <person name="Ohji S."/>
            <person name="Ichikawa N."/>
        </authorList>
    </citation>
    <scope>NUCLEOTIDE SEQUENCE [LARGE SCALE GENOMIC DNA]</scope>
    <source>
        <strain evidence="2 3">NBRC 106333</strain>
    </source>
</reference>
<dbReference type="Proteomes" id="UP000321306">
    <property type="component" value="Unassembled WGS sequence"/>
</dbReference>
<protein>
    <submittedName>
        <fullName evidence="2">Uncharacterized protein</fullName>
    </submittedName>
</protein>
<keyword evidence="1" id="KW-0812">Transmembrane</keyword>
<dbReference type="EMBL" id="BJXB01000001">
    <property type="protein sequence ID" value="GEM44451.1"/>
    <property type="molecule type" value="Genomic_DNA"/>
</dbReference>
<evidence type="ECO:0000313" key="2">
    <source>
        <dbReference type="EMBL" id="GEM44451.1"/>
    </source>
</evidence>